<evidence type="ECO:0000313" key="1">
    <source>
        <dbReference type="Proteomes" id="UP001732720"/>
    </source>
</evidence>
<name>A0AC58M2V3_CASCN</name>
<dbReference type="Proteomes" id="UP001732720">
    <property type="component" value="Chromosome 3"/>
</dbReference>
<accession>A0AC58M2V3</accession>
<proteinExistence type="predicted"/>
<protein>
    <submittedName>
        <fullName evidence="2">Uncharacterized protein</fullName>
    </submittedName>
</protein>
<dbReference type="RefSeq" id="XP_073923721.1">
    <property type="nucleotide sequence ID" value="XM_074067620.1"/>
</dbReference>
<evidence type="ECO:0000313" key="2">
    <source>
        <dbReference type="RefSeq" id="XP_073923721.1"/>
    </source>
</evidence>
<reference evidence="2" key="1">
    <citation type="submission" date="2025-08" db="UniProtKB">
        <authorList>
            <consortium name="RefSeq"/>
        </authorList>
    </citation>
    <scope>IDENTIFICATION</scope>
</reference>
<organism evidence="1 2">
    <name type="scientific">Castor canadensis</name>
    <name type="common">American beaver</name>
    <dbReference type="NCBI Taxonomy" id="51338"/>
    <lineage>
        <taxon>Eukaryota</taxon>
        <taxon>Metazoa</taxon>
        <taxon>Chordata</taxon>
        <taxon>Craniata</taxon>
        <taxon>Vertebrata</taxon>
        <taxon>Euteleostomi</taxon>
        <taxon>Mammalia</taxon>
        <taxon>Eutheria</taxon>
        <taxon>Euarchontoglires</taxon>
        <taxon>Glires</taxon>
        <taxon>Rodentia</taxon>
        <taxon>Castorimorpha</taxon>
        <taxon>Castoridae</taxon>
        <taxon>Castor</taxon>
    </lineage>
</organism>
<gene>
    <name evidence="2" type="primary">LOC141421531</name>
</gene>
<sequence>MKQTILIIPPPTSTRGVREFLGSAGFCRLWIPGFAEIARPLYEATKEAPDWRWGEEQQRAFDQLKAALLQAPALTLPDPTKSFTLFVDEKKGVAKGVLTQQLGPWKRPVAYLSKKLDAVASGWPPCLHIIAAVAMLVREADKLTFGQALRVTAPHPVEGVLKQPPGKWMTNARLTHYQGLLLDSPWITFTDPVTLNPATLLPNPELQTPVHDCKEFLSEVTQVRVDLKDTPLSGCKLNWYTDGSSFVQNGVRRAGAAVVDQEGNMVWSSALPPGTSAQKAELIALAEALERAEGKRVNIYTDSRYAFGTIHVHGAIYRKRGFRTAEGKGLNNLAKVQRLLIAVEKPKAVAVMYVPGHQSAKTPEAVGNNRADKEARRAAMVSPSMVTAIDVPVPELPSLPPRPEYSSEDFTWMRAHSLTRKREDEWRSDLEGKLILPQKLGRFLLANLHKSTHLGRRKLLDLLTSAQLRFPNQTTAVCQTVEDCASCTTMKPGRREGHHTGTSSGGAGKLDCTTASHKSTQAPADTRCSGKRKHPRCSAALLEWDYHLGPLHPHQTGGPGSCEGRLPANKKGVPPQGQFLQTQTSANWTSVTLFLFLTLSTTCLGHTNPHQPFNLTWIIVDVSTGDILNQTSKVTPPSTWFPELYFDLRALFAGRGQWDLCQSYFYVCPAPQPNHRKNMEESQTIIVSHGVVRAQGTYGGHPPNRGTLFS</sequence>
<keyword evidence="1" id="KW-1185">Reference proteome</keyword>